<gene>
    <name evidence="1" type="ORF">P7E30_14495</name>
</gene>
<evidence type="ECO:0000313" key="2">
    <source>
        <dbReference type="Proteomes" id="UP001183682"/>
    </source>
</evidence>
<dbReference type="AlphaFoldDB" id="A0AAE4HUH2"/>
<organism evidence="1 2">
    <name type="scientific">Enterococcus gallinarum</name>
    <dbReference type="NCBI Taxonomy" id="1353"/>
    <lineage>
        <taxon>Bacteria</taxon>
        <taxon>Bacillati</taxon>
        <taxon>Bacillota</taxon>
        <taxon>Bacilli</taxon>
        <taxon>Lactobacillales</taxon>
        <taxon>Enterococcaceae</taxon>
        <taxon>Enterococcus</taxon>
    </lineage>
</organism>
<comment type="caution">
    <text evidence="1">The sequence shown here is derived from an EMBL/GenBank/DDBJ whole genome shotgun (WGS) entry which is preliminary data.</text>
</comment>
<reference evidence="1" key="1">
    <citation type="submission" date="2023-03" db="EMBL/GenBank/DDBJ databases">
        <authorList>
            <person name="Shen W."/>
            <person name="Cai J."/>
        </authorList>
    </citation>
    <scope>NUCLEOTIDE SEQUENCE</scope>
    <source>
        <strain evidence="1">K69-2</strain>
    </source>
</reference>
<dbReference type="Proteomes" id="UP001183682">
    <property type="component" value="Unassembled WGS sequence"/>
</dbReference>
<protein>
    <submittedName>
        <fullName evidence="1">Uncharacterized protein</fullName>
    </submittedName>
</protein>
<evidence type="ECO:0000313" key="1">
    <source>
        <dbReference type="EMBL" id="MDT2691382.1"/>
    </source>
</evidence>
<name>A0AAE4HUH2_ENTGA</name>
<dbReference type="EMBL" id="JARPZN010000013">
    <property type="protein sequence ID" value="MDT2691382.1"/>
    <property type="molecule type" value="Genomic_DNA"/>
</dbReference>
<dbReference type="RefSeq" id="WP_221182296.1">
    <property type="nucleotide sequence ID" value="NZ_CP050485.1"/>
</dbReference>
<accession>A0AAE4HUH2</accession>
<proteinExistence type="predicted"/>
<sequence length="51" mass="5592">MMDDIIDALNSKPIPANLGSVEYINPKTNTSVFVNPTTKEVVGIWPASFKK</sequence>